<feature type="transmembrane region" description="Helical" evidence="2">
    <location>
        <begin position="107"/>
        <end position="130"/>
    </location>
</feature>
<keyword evidence="4" id="KW-1185">Reference proteome</keyword>
<dbReference type="AlphaFoldDB" id="A0A369K5B6"/>
<accession>A0A369K5B6</accession>
<gene>
    <name evidence="3" type="ORF">Hypma_002307</name>
</gene>
<feature type="transmembrane region" description="Helical" evidence="2">
    <location>
        <begin position="20"/>
        <end position="45"/>
    </location>
</feature>
<feature type="transmembrane region" description="Helical" evidence="2">
    <location>
        <begin position="142"/>
        <end position="161"/>
    </location>
</feature>
<feature type="region of interest" description="Disordered" evidence="1">
    <location>
        <begin position="337"/>
        <end position="376"/>
    </location>
</feature>
<comment type="caution">
    <text evidence="3">The sequence shown here is derived from an EMBL/GenBank/DDBJ whole genome shotgun (WGS) entry which is preliminary data.</text>
</comment>
<feature type="compositionally biased region" description="Basic and acidic residues" evidence="1">
    <location>
        <begin position="364"/>
        <end position="376"/>
    </location>
</feature>
<evidence type="ECO:0000256" key="2">
    <source>
        <dbReference type="SAM" id="Phobius"/>
    </source>
</evidence>
<keyword evidence="2" id="KW-0812">Transmembrane</keyword>
<name>A0A369K5B6_HYPMA</name>
<feature type="transmembrane region" description="Helical" evidence="2">
    <location>
        <begin position="181"/>
        <end position="201"/>
    </location>
</feature>
<feature type="transmembrane region" description="Helical" evidence="2">
    <location>
        <begin position="268"/>
        <end position="288"/>
    </location>
</feature>
<feature type="transmembrane region" description="Helical" evidence="2">
    <location>
        <begin position="222"/>
        <end position="248"/>
    </location>
</feature>
<proteinExistence type="predicted"/>
<keyword evidence="2" id="KW-1133">Transmembrane helix</keyword>
<sequence>MTPEETLFLRKIGLTLDNGVAWVITLAIFHGAFTLLFGMSTVSIIRQGIQRRPQLNMFIVTTLSFTIATLYLGAQIAAMSTTVHTFLISNVDPPLPAKVDRYRWKVFPLNLIIVWANELVPIFSDAVIIWRSWVIFERQKRAMIGPLVLWLGTIATAFAYLGLSSSYEGVQNLNTSSVQQYLFTANIALSLATNATATMLIGYRLWMHRKSVAGILGPTTTVLNILVILVESGVLYCLLQLVTLIMSIAPDGGTGGVPGSAEWVAAQIFSAAYFEISAMYAVVIIVLVNARRSITDTYGLSNVEDQLGRLTGIEAGPGTLGRLSFVAPVPQSLTLSLSSSRSMSDDPPSVRKPSGDGMWGNGSEVRRDRTTRSSPK</sequence>
<reference evidence="3" key="1">
    <citation type="submission" date="2018-04" db="EMBL/GenBank/DDBJ databases">
        <title>Whole genome sequencing of Hypsizygus marmoreus.</title>
        <authorList>
            <person name="Choi I.-G."/>
            <person name="Min B."/>
            <person name="Kim J.-G."/>
            <person name="Kim S."/>
            <person name="Oh Y.-L."/>
            <person name="Kong W.-S."/>
            <person name="Park H."/>
            <person name="Jeong J."/>
            <person name="Song E.-S."/>
        </authorList>
    </citation>
    <scope>NUCLEOTIDE SEQUENCE [LARGE SCALE GENOMIC DNA]</scope>
    <source>
        <strain evidence="3">51987-8</strain>
    </source>
</reference>
<evidence type="ECO:0000313" key="4">
    <source>
        <dbReference type="Proteomes" id="UP000076154"/>
    </source>
</evidence>
<evidence type="ECO:0000256" key="1">
    <source>
        <dbReference type="SAM" id="MobiDB-lite"/>
    </source>
</evidence>
<dbReference type="Proteomes" id="UP000076154">
    <property type="component" value="Unassembled WGS sequence"/>
</dbReference>
<dbReference type="InParanoid" id="A0A369K5B6"/>
<keyword evidence="2" id="KW-0472">Membrane</keyword>
<protein>
    <submittedName>
        <fullName evidence="3">Uncharacterized protein</fullName>
    </submittedName>
</protein>
<organism evidence="3 4">
    <name type="scientific">Hypsizygus marmoreus</name>
    <name type="common">White beech mushroom</name>
    <name type="synonym">Agaricus marmoreus</name>
    <dbReference type="NCBI Taxonomy" id="39966"/>
    <lineage>
        <taxon>Eukaryota</taxon>
        <taxon>Fungi</taxon>
        <taxon>Dikarya</taxon>
        <taxon>Basidiomycota</taxon>
        <taxon>Agaricomycotina</taxon>
        <taxon>Agaricomycetes</taxon>
        <taxon>Agaricomycetidae</taxon>
        <taxon>Agaricales</taxon>
        <taxon>Tricholomatineae</taxon>
        <taxon>Lyophyllaceae</taxon>
        <taxon>Hypsizygus</taxon>
    </lineage>
</organism>
<feature type="transmembrane region" description="Helical" evidence="2">
    <location>
        <begin position="57"/>
        <end position="87"/>
    </location>
</feature>
<dbReference type="OrthoDB" id="3259206at2759"/>
<dbReference type="EMBL" id="LUEZ02000013">
    <property type="protein sequence ID" value="RDB27855.1"/>
    <property type="molecule type" value="Genomic_DNA"/>
</dbReference>
<evidence type="ECO:0000313" key="3">
    <source>
        <dbReference type="EMBL" id="RDB27855.1"/>
    </source>
</evidence>